<dbReference type="Pfam" id="PF01920">
    <property type="entry name" value="Prefoldin_2"/>
    <property type="match status" value="1"/>
</dbReference>
<dbReference type="SMR" id="A0A238Y8X6"/>
<evidence type="ECO:0000313" key="2">
    <source>
        <dbReference type="Proteomes" id="UP000198405"/>
    </source>
</evidence>
<proteinExistence type="predicted"/>
<evidence type="ECO:0000313" key="1">
    <source>
        <dbReference type="EMBL" id="SNR67034.1"/>
    </source>
</evidence>
<dbReference type="OrthoDB" id="15652at2"/>
<dbReference type="GO" id="GO:0006457">
    <property type="term" value="P:protein folding"/>
    <property type="evidence" value="ECO:0007669"/>
    <property type="project" value="InterPro"/>
</dbReference>
<dbReference type="RefSeq" id="WP_089322524.1">
    <property type="nucleotide sequence ID" value="NZ_FZOB01000002.1"/>
</dbReference>
<dbReference type="InterPro" id="IPR009053">
    <property type="entry name" value="Prefoldin"/>
</dbReference>
<dbReference type="SUPFAM" id="SSF46579">
    <property type="entry name" value="Prefoldin"/>
    <property type="match status" value="1"/>
</dbReference>
<dbReference type="GO" id="GO:0051082">
    <property type="term" value="F:unfolded protein binding"/>
    <property type="evidence" value="ECO:0007669"/>
    <property type="project" value="InterPro"/>
</dbReference>
<keyword evidence="2" id="KW-1185">Reference proteome</keyword>
<name>A0A238Y8X6_9BACT</name>
<dbReference type="GO" id="GO:0016272">
    <property type="term" value="C:prefoldin complex"/>
    <property type="evidence" value="ECO:0007669"/>
    <property type="project" value="InterPro"/>
</dbReference>
<dbReference type="AlphaFoldDB" id="A0A238Y8X6"/>
<reference evidence="2" key="1">
    <citation type="submission" date="2017-06" db="EMBL/GenBank/DDBJ databases">
        <authorList>
            <person name="Varghese N."/>
            <person name="Submissions S."/>
        </authorList>
    </citation>
    <scope>NUCLEOTIDE SEQUENCE [LARGE SCALE GENOMIC DNA]</scope>
    <source>
        <strain evidence="2">DSM 15668</strain>
    </source>
</reference>
<dbReference type="InterPro" id="IPR002777">
    <property type="entry name" value="PFD_beta-like"/>
</dbReference>
<dbReference type="EMBL" id="FZOB01000002">
    <property type="protein sequence ID" value="SNR67034.1"/>
    <property type="molecule type" value="Genomic_DNA"/>
</dbReference>
<dbReference type="Gene3D" id="1.10.287.370">
    <property type="match status" value="1"/>
</dbReference>
<protein>
    <submittedName>
        <fullName evidence="1">Prefoldin subunit</fullName>
    </submittedName>
</protein>
<dbReference type="Proteomes" id="UP000198405">
    <property type="component" value="Unassembled WGS sequence"/>
</dbReference>
<gene>
    <name evidence="1" type="ORF">SAMN06265340_102182</name>
</gene>
<accession>A0A238Y8X6</accession>
<sequence length="50" mass="6149">MKEKKNKEKERVLKFLEKLPPDRKIYYRIGTVMVEVTREEAIRLLEKEEN</sequence>
<organism evidence="1 2">
    <name type="scientific">Desulfurobacterium atlanticum</name>
    <dbReference type="NCBI Taxonomy" id="240169"/>
    <lineage>
        <taxon>Bacteria</taxon>
        <taxon>Pseudomonadati</taxon>
        <taxon>Aquificota</taxon>
        <taxon>Aquificia</taxon>
        <taxon>Desulfurobacteriales</taxon>
        <taxon>Desulfurobacteriaceae</taxon>
        <taxon>Desulfurobacterium</taxon>
    </lineage>
</organism>